<dbReference type="PANTHER" id="PTHR42844">
    <property type="entry name" value="DIHYDRONEOPTERIN ALDOLASE 1-RELATED"/>
    <property type="match status" value="1"/>
</dbReference>
<dbReference type="RefSeq" id="WP_069980908.1">
    <property type="nucleotide sequence ID" value="NZ_CP017269.1"/>
</dbReference>
<dbReference type="Gene3D" id="3.30.1130.10">
    <property type="match status" value="1"/>
</dbReference>
<organism evidence="8 9">
    <name type="scientific">Geosporobacter ferrireducens</name>
    <dbReference type="NCBI Taxonomy" id="1424294"/>
    <lineage>
        <taxon>Bacteria</taxon>
        <taxon>Bacillati</taxon>
        <taxon>Bacillota</taxon>
        <taxon>Clostridia</taxon>
        <taxon>Peptostreptococcales</taxon>
        <taxon>Thermotaleaceae</taxon>
        <taxon>Geosporobacter</taxon>
    </lineage>
</organism>
<dbReference type="GO" id="GO:0046654">
    <property type="term" value="P:tetrahydrofolate biosynthetic process"/>
    <property type="evidence" value="ECO:0007669"/>
    <property type="project" value="UniProtKB-UniRule"/>
</dbReference>
<comment type="function">
    <text evidence="6">Catalyzes the conversion of 7,8-dihydroneopterin to 6-hydroxymethyl-7,8-dihydropterin.</text>
</comment>
<evidence type="ECO:0000259" key="7">
    <source>
        <dbReference type="SMART" id="SM00905"/>
    </source>
</evidence>
<comment type="similarity">
    <text evidence="3 6">Belongs to the DHNA family.</text>
</comment>
<feature type="domain" description="Dihydroneopterin aldolase/epimerase" evidence="7">
    <location>
        <begin position="4"/>
        <end position="117"/>
    </location>
</feature>
<comment type="pathway">
    <text evidence="2 6">Cofactor biosynthesis; tetrahydrofolate biosynthesis; 2-amino-4-hydroxy-6-hydroxymethyl-7,8-dihydropteridine diphosphate from 7,8-dihydroneopterin triphosphate: step 3/4.</text>
</comment>
<evidence type="ECO:0000256" key="3">
    <source>
        <dbReference type="ARBA" id="ARBA00005708"/>
    </source>
</evidence>
<evidence type="ECO:0000256" key="2">
    <source>
        <dbReference type="ARBA" id="ARBA00005013"/>
    </source>
</evidence>
<sequence>MDKIIMKNLGFYGYHGVLGEENKLGQKFFLDIELFLDLKTAGITDSVADTVNYAEVYELVKDIVENKKFQLIEALGENITGIILQKFERVAEISVIIRKPEAPVPGIYDYFGIELRRSRNG</sequence>
<dbReference type="PANTHER" id="PTHR42844:SF1">
    <property type="entry name" value="DIHYDRONEOPTERIN ALDOLASE 1-RELATED"/>
    <property type="match status" value="1"/>
</dbReference>
<dbReference type="NCBIfam" id="TIGR00526">
    <property type="entry name" value="folB_dom"/>
    <property type="match status" value="1"/>
</dbReference>
<reference evidence="8 9" key="1">
    <citation type="submission" date="2016-09" db="EMBL/GenBank/DDBJ databases">
        <title>Genomic analysis reveals versatility of anaerobic energy metabolism of Geosporobacter ferrireducens IRF9 of phylum Firmicutes.</title>
        <authorList>
            <person name="Kim S.-J."/>
        </authorList>
    </citation>
    <scope>NUCLEOTIDE SEQUENCE [LARGE SCALE GENOMIC DNA]</scope>
    <source>
        <strain evidence="8 9">IRF9</strain>
    </source>
</reference>
<dbReference type="STRING" id="1424294.Gferi_25420"/>
<dbReference type="Proteomes" id="UP000095743">
    <property type="component" value="Chromosome"/>
</dbReference>
<evidence type="ECO:0000256" key="1">
    <source>
        <dbReference type="ARBA" id="ARBA00001353"/>
    </source>
</evidence>
<keyword evidence="5 6" id="KW-0456">Lyase</keyword>
<proteinExistence type="inferred from homology"/>
<accession>A0A1D8GNT1</accession>
<dbReference type="NCBIfam" id="TIGR00525">
    <property type="entry name" value="folB"/>
    <property type="match status" value="1"/>
</dbReference>
<evidence type="ECO:0000313" key="9">
    <source>
        <dbReference type="Proteomes" id="UP000095743"/>
    </source>
</evidence>
<dbReference type="CDD" id="cd00534">
    <property type="entry name" value="DHNA_DHNTPE"/>
    <property type="match status" value="1"/>
</dbReference>
<evidence type="ECO:0000256" key="5">
    <source>
        <dbReference type="ARBA" id="ARBA00023239"/>
    </source>
</evidence>
<name>A0A1D8GNT1_9FIRM</name>
<comment type="catalytic activity">
    <reaction evidence="1 6">
        <text>7,8-dihydroneopterin = 6-hydroxymethyl-7,8-dihydropterin + glycolaldehyde</text>
        <dbReference type="Rhea" id="RHEA:10540"/>
        <dbReference type="ChEBI" id="CHEBI:17001"/>
        <dbReference type="ChEBI" id="CHEBI:17071"/>
        <dbReference type="ChEBI" id="CHEBI:44841"/>
        <dbReference type="EC" id="4.1.2.25"/>
    </reaction>
</comment>
<dbReference type="FunFam" id="3.30.1130.10:FF:000003">
    <property type="entry name" value="7,8-dihydroneopterin aldolase"/>
    <property type="match status" value="1"/>
</dbReference>
<dbReference type="InterPro" id="IPR006157">
    <property type="entry name" value="FolB_dom"/>
</dbReference>
<dbReference type="InterPro" id="IPR006156">
    <property type="entry name" value="Dihydroneopterin_aldolase"/>
</dbReference>
<gene>
    <name evidence="8" type="ORF">Gferi_25420</name>
</gene>
<dbReference type="GO" id="GO:0046656">
    <property type="term" value="P:folic acid biosynthetic process"/>
    <property type="evidence" value="ECO:0007669"/>
    <property type="project" value="UniProtKB-UniRule"/>
</dbReference>
<dbReference type="AlphaFoldDB" id="A0A1D8GNT1"/>
<dbReference type="SMART" id="SM00905">
    <property type="entry name" value="FolB"/>
    <property type="match status" value="1"/>
</dbReference>
<dbReference type="GO" id="GO:0005737">
    <property type="term" value="C:cytoplasm"/>
    <property type="evidence" value="ECO:0007669"/>
    <property type="project" value="TreeGrafter"/>
</dbReference>
<protein>
    <recommendedName>
        <fullName evidence="6">7,8-dihydroneopterin aldolase</fullName>
        <ecNumber evidence="6">4.1.2.25</ecNumber>
    </recommendedName>
</protein>
<dbReference type="EMBL" id="CP017269">
    <property type="protein sequence ID" value="AOT72599.1"/>
    <property type="molecule type" value="Genomic_DNA"/>
</dbReference>
<dbReference type="Pfam" id="PF02152">
    <property type="entry name" value="FolB"/>
    <property type="match status" value="1"/>
</dbReference>
<dbReference type="EC" id="4.1.2.25" evidence="6"/>
<evidence type="ECO:0000256" key="4">
    <source>
        <dbReference type="ARBA" id="ARBA00022909"/>
    </source>
</evidence>
<dbReference type="GO" id="GO:0004150">
    <property type="term" value="F:dihydroneopterin aldolase activity"/>
    <property type="evidence" value="ECO:0007669"/>
    <property type="project" value="UniProtKB-UniRule"/>
</dbReference>
<dbReference type="UniPathway" id="UPA00077">
    <property type="reaction ID" value="UER00154"/>
</dbReference>
<evidence type="ECO:0000313" key="8">
    <source>
        <dbReference type="EMBL" id="AOT72599.1"/>
    </source>
</evidence>
<dbReference type="OrthoDB" id="9808041at2"/>
<dbReference type="SUPFAM" id="SSF55620">
    <property type="entry name" value="Tetrahydrobiopterin biosynthesis enzymes-like"/>
    <property type="match status" value="1"/>
</dbReference>
<dbReference type="InterPro" id="IPR043133">
    <property type="entry name" value="GTP-CH-I_C/QueF"/>
</dbReference>
<dbReference type="KEGG" id="gfe:Gferi_25420"/>
<keyword evidence="4 6" id="KW-0289">Folate biosynthesis</keyword>
<keyword evidence="9" id="KW-1185">Reference proteome</keyword>
<evidence type="ECO:0000256" key="6">
    <source>
        <dbReference type="RuleBase" id="RU362079"/>
    </source>
</evidence>